<evidence type="ECO:0000256" key="2">
    <source>
        <dbReference type="ARBA" id="ARBA00022490"/>
    </source>
</evidence>
<evidence type="ECO:0000256" key="6">
    <source>
        <dbReference type="ARBA" id="ARBA00031828"/>
    </source>
</evidence>
<dbReference type="PANTHER" id="PTHR42891:SF1">
    <property type="entry name" value="D-GLYCERO-BETA-D-MANNO-HEPTOSE-1,7-BISPHOSPHATE 7-PHOSPHATASE"/>
    <property type="match status" value="1"/>
</dbReference>
<evidence type="ECO:0000256" key="7">
    <source>
        <dbReference type="PIRNR" id="PIRNR004682"/>
    </source>
</evidence>
<dbReference type="InterPro" id="IPR023214">
    <property type="entry name" value="HAD_sf"/>
</dbReference>
<name>A0ABS0CMV3_9NOCA</name>
<dbReference type="InterPro" id="IPR004446">
    <property type="entry name" value="Heptose_bisP_phosphatase"/>
</dbReference>
<comment type="caution">
    <text evidence="8">The sequence shown here is derived from an EMBL/GenBank/DDBJ whole genome shotgun (WGS) entry which is preliminary data.</text>
</comment>
<dbReference type="EMBL" id="JADLQX010000003">
    <property type="protein sequence ID" value="MBF6297138.1"/>
    <property type="molecule type" value="Genomic_DNA"/>
</dbReference>
<accession>A0ABS0CMV3</accession>
<sequence>MSITEPLVPRLARVPVRPAAVLFDRDDTLIVDVPYLADPALVRPVPGAREQLRRLRGAGIRTGVVSNQSGVAAGLITPGQLAAVNARVEALLGPFDTWQVCVHASADSCGCRKPEPGLIVAAAESLAIEPERCVVIGDIGSDIEAALAAGAGAILVPTPRTRPAEIAHAERMAAVAPDLTAAVTLALTGVCKEGPS</sequence>
<evidence type="ECO:0000256" key="1">
    <source>
        <dbReference type="ARBA" id="ARBA00004496"/>
    </source>
</evidence>
<comment type="similarity">
    <text evidence="7">Belongs to the gmhB family.</text>
</comment>
<dbReference type="PANTHER" id="PTHR42891">
    <property type="entry name" value="D-GLYCERO-BETA-D-MANNO-HEPTOSE-1,7-BISPHOSPHATE 7-PHOSPHATASE"/>
    <property type="match status" value="1"/>
</dbReference>
<organism evidence="8 9">
    <name type="scientific">Nocardia amamiensis</name>
    <dbReference type="NCBI Taxonomy" id="404578"/>
    <lineage>
        <taxon>Bacteria</taxon>
        <taxon>Bacillati</taxon>
        <taxon>Actinomycetota</taxon>
        <taxon>Actinomycetes</taxon>
        <taxon>Mycobacteriales</taxon>
        <taxon>Nocardiaceae</taxon>
        <taxon>Nocardia</taxon>
    </lineage>
</organism>
<evidence type="ECO:0000256" key="5">
    <source>
        <dbReference type="ARBA" id="ARBA00023277"/>
    </source>
</evidence>
<proteinExistence type="inferred from homology"/>
<dbReference type="Pfam" id="PF13242">
    <property type="entry name" value="Hydrolase_like"/>
    <property type="match status" value="1"/>
</dbReference>
<keyword evidence="4 7" id="KW-0378">Hydrolase</keyword>
<dbReference type="NCBIfam" id="TIGR01662">
    <property type="entry name" value="HAD-SF-IIIA"/>
    <property type="match status" value="1"/>
</dbReference>
<dbReference type="EC" id="3.1.3.-" evidence="7"/>
<dbReference type="Proteomes" id="UP000702209">
    <property type="component" value="Unassembled WGS sequence"/>
</dbReference>
<dbReference type="NCBIfam" id="TIGR01656">
    <property type="entry name" value="Histidinol-ppas"/>
    <property type="match status" value="1"/>
</dbReference>
<dbReference type="SUPFAM" id="SSF56784">
    <property type="entry name" value="HAD-like"/>
    <property type="match status" value="1"/>
</dbReference>
<dbReference type="InterPro" id="IPR006549">
    <property type="entry name" value="HAD-SF_hydro_IIIA"/>
</dbReference>
<keyword evidence="2 7" id="KW-0963">Cytoplasm</keyword>
<evidence type="ECO:0000256" key="4">
    <source>
        <dbReference type="ARBA" id="ARBA00022801"/>
    </source>
</evidence>
<evidence type="ECO:0000313" key="8">
    <source>
        <dbReference type="EMBL" id="MBF6297138.1"/>
    </source>
</evidence>
<protein>
    <recommendedName>
        <fullName evidence="6 7">D,D-heptose 1,7-bisphosphate phosphatase</fullName>
        <ecNumber evidence="7">3.1.3.-</ecNumber>
    </recommendedName>
</protein>
<dbReference type="InterPro" id="IPR006439">
    <property type="entry name" value="HAD-SF_hydro_IA"/>
</dbReference>
<dbReference type="PIRSF" id="PIRSF004682">
    <property type="entry name" value="GmhB"/>
    <property type="match status" value="1"/>
</dbReference>
<dbReference type="NCBIfam" id="TIGR01549">
    <property type="entry name" value="HAD-SF-IA-v1"/>
    <property type="match status" value="1"/>
</dbReference>
<evidence type="ECO:0000256" key="3">
    <source>
        <dbReference type="ARBA" id="ARBA00022723"/>
    </source>
</evidence>
<dbReference type="InterPro" id="IPR036412">
    <property type="entry name" value="HAD-like_sf"/>
</dbReference>
<dbReference type="Gene3D" id="3.40.50.1000">
    <property type="entry name" value="HAD superfamily/HAD-like"/>
    <property type="match status" value="1"/>
</dbReference>
<dbReference type="InterPro" id="IPR006543">
    <property type="entry name" value="Histidinol-phos"/>
</dbReference>
<keyword evidence="5 7" id="KW-0119">Carbohydrate metabolism</keyword>
<keyword evidence="9" id="KW-1185">Reference proteome</keyword>
<comment type="subcellular location">
    <subcellularLocation>
        <location evidence="1 7">Cytoplasm</location>
    </subcellularLocation>
</comment>
<keyword evidence="3" id="KW-0479">Metal-binding</keyword>
<evidence type="ECO:0000313" key="9">
    <source>
        <dbReference type="Proteomes" id="UP000702209"/>
    </source>
</evidence>
<dbReference type="RefSeq" id="WP_195128480.1">
    <property type="nucleotide sequence ID" value="NZ_JADLQX010000003.1"/>
</dbReference>
<reference evidence="8 9" key="1">
    <citation type="submission" date="2020-10" db="EMBL/GenBank/DDBJ databases">
        <title>Identification of Nocardia species via Next-generation sequencing and recognition of intraspecies genetic diversity.</title>
        <authorList>
            <person name="Li P."/>
            <person name="Li P."/>
            <person name="Lu B."/>
        </authorList>
    </citation>
    <scope>NUCLEOTIDE SEQUENCE [LARGE SCALE GENOMIC DNA]</scope>
    <source>
        <strain evidence="8 9">BJ06-0157</strain>
    </source>
</reference>
<gene>
    <name evidence="8" type="ORF">IU459_06220</name>
</gene>
<dbReference type="GO" id="GO:0016787">
    <property type="term" value="F:hydrolase activity"/>
    <property type="evidence" value="ECO:0007669"/>
    <property type="project" value="UniProtKB-KW"/>
</dbReference>